<dbReference type="EMBL" id="CAVK010000045">
    <property type="protein sequence ID" value="CCW16612.1"/>
    <property type="molecule type" value="Genomic_DNA"/>
</dbReference>
<accession>N1MLX2</accession>
<dbReference type="Proteomes" id="UP000013201">
    <property type="component" value="Unassembled WGS sequence"/>
</dbReference>
<name>N1MLX2_9SPHN</name>
<dbReference type="AlphaFoldDB" id="N1MLX2"/>
<organism evidence="1 2">
    <name type="scientific">Sphingobium indicum BiD32</name>
    <dbReference type="NCBI Taxonomy" id="1301087"/>
    <lineage>
        <taxon>Bacteria</taxon>
        <taxon>Pseudomonadati</taxon>
        <taxon>Pseudomonadota</taxon>
        <taxon>Alphaproteobacteria</taxon>
        <taxon>Sphingomonadales</taxon>
        <taxon>Sphingomonadaceae</taxon>
        <taxon>Sphingobium</taxon>
    </lineage>
</organism>
<comment type="caution">
    <text evidence="1">The sequence shown here is derived from an EMBL/GenBank/DDBJ whole genome shotgun (WGS) entry which is preliminary data.</text>
</comment>
<proteinExistence type="predicted"/>
<evidence type="ECO:0000313" key="1">
    <source>
        <dbReference type="EMBL" id="CCW16612.1"/>
    </source>
</evidence>
<protein>
    <submittedName>
        <fullName evidence="1">Uncharacterized protein</fullName>
    </submittedName>
</protein>
<sequence length="42" mass="4941">MREAVFQFLSDEDLLAELRRRCSGYTDDQYRQAVAQGMLNSR</sequence>
<keyword evidence="2" id="KW-1185">Reference proteome</keyword>
<evidence type="ECO:0000313" key="2">
    <source>
        <dbReference type="Proteomes" id="UP000013201"/>
    </source>
</evidence>
<reference evidence="1 2" key="1">
    <citation type="submission" date="2013-03" db="EMBL/GenBank/DDBJ databases">
        <authorList>
            <person name="Le V."/>
        </authorList>
    </citation>
    <scope>NUCLEOTIDE SEQUENCE [LARGE SCALE GENOMIC DNA]</scope>
    <source>
        <strain evidence="1 2">BiD32</strain>
    </source>
</reference>
<gene>
    <name evidence="1" type="ORF">EBBID32_9490</name>
</gene>
<reference evidence="2" key="2">
    <citation type="submission" date="2013-04" db="EMBL/GenBank/DDBJ databases">
        <title>Bisphenol A degrading Sphingobium sp. strain BiD32.</title>
        <authorList>
            <person name="Nielsen J.L."/>
            <person name="Zhou N.A."/>
            <person name="Kjeldal H."/>
        </authorList>
    </citation>
    <scope>NUCLEOTIDE SEQUENCE [LARGE SCALE GENOMIC DNA]</scope>
    <source>
        <strain evidence="2">BiD32</strain>
    </source>
</reference>